<proteinExistence type="predicted"/>
<name>A0A166QCM1_9AGAM</name>
<feature type="region of interest" description="Disordered" evidence="1">
    <location>
        <begin position="1"/>
        <end position="37"/>
    </location>
</feature>
<gene>
    <name evidence="2" type="ORF">FIBSPDRAFT_948960</name>
</gene>
<feature type="region of interest" description="Disordered" evidence="1">
    <location>
        <begin position="55"/>
        <end position="80"/>
    </location>
</feature>
<dbReference type="AlphaFoldDB" id="A0A166QCM1"/>
<evidence type="ECO:0000256" key="1">
    <source>
        <dbReference type="SAM" id="MobiDB-lite"/>
    </source>
</evidence>
<evidence type="ECO:0000313" key="3">
    <source>
        <dbReference type="Proteomes" id="UP000076532"/>
    </source>
</evidence>
<reference evidence="2 3" key="1">
    <citation type="journal article" date="2016" name="Mol. Biol. Evol.">
        <title>Comparative Genomics of Early-Diverging Mushroom-Forming Fungi Provides Insights into the Origins of Lignocellulose Decay Capabilities.</title>
        <authorList>
            <person name="Nagy L.G."/>
            <person name="Riley R."/>
            <person name="Tritt A."/>
            <person name="Adam C."/>
            <person name="Daum C."/>
            <person name="Floudas D."/>
            <person name="Sun H."/>
            <person name="Yadav J.S."/>
            <person name="Pangilinan J."/>
            <person name="Larsson K.H."/>
            <person name="Matsuura K."/>
            <person name="Barry K."/>
            <person name="Labutti K."/>
            <person name="Kuo R."/>
            <person name="Ohm R.A."/>
            <person name="Bhattacharya S.S."/>
            <person name="Shirouzu T."/>
            <person name="Yoshinaga Y."/>
            <person name="Martin F.M."/>
            <person name="Grigoriev I.V."/>
            <person name="Hibbett D.S."/>
        </authorList>
    </citation>
    <scope>NUCLEOTIDE SEQUENCE [LARGE SCALE GENOMIC DNA]</scope>
    <source>
        <strain evidence="2 3">CBS 109695</strain>
    </source>
</reference>
<protein>
    <submittedName>
        <fullName evidence="2">Uncharacterized protein</fullName>
    </submittedName>
</protein>
<keyword evidence="3" id="KW-1185">Reference proteome</keyword>
<dbReference type="EMBL" id="KV417511">
    <property type="protein sequence ID" value="KZP27000.1"/>
    <property type="molecule type" value="Genomic_DNA"/>
</dbReference>
<accession>A0A166QCM1</accession>
<evidence type="ECO:0000313" key="2">
    <source>
        <dbReference type="EMBL" id="KZP27000.1"/>
    </source>
</evidence>
<organism evidence="2 3">
    <name type="scientific">Athelia psychrophila</name>
    <dbReference type="NCBI Taxonomy" id="1759441"/>
    <lineage>
        <taxon>Eukaryota</taxon>
        <taxon>Fungi</taxon>
        <taxon>Dikarya</taxon>
        <taxon>Basidiomycota</taxon>
        <taxon>Agaricomycotina</taxon>
        <taxon>Agaricomycetes</taxon>
        <taxon>Agaricomycetidae</taxon>
        <taxon>Atheliales</taxon>
        <taxon>Atheliaceae</taxon>
        <taxon>Athelia</taxon>
    </lineage>
</organism>
<dbReference type="Proteomes" id="UP000076532">
    <property type="component" value="Unassembled WGS sequence"/>
</dbReference>
<sequence length="258" mass="27824">MEEQGPPAVEKPTSPIAEPVQASSPSAGVQGGATSTLPVPVPVFGELASQTFPLASDAPSSPNAVPKPTQHRIAGPSNNECSSDVGLAAMMAYARDIHARRSPMDESSSLGLWVPTSSMIELLPDYVDNMNGINQDRYSQSREECEVSVAAAYLAEYGNEGPTGMNAGIFERYCLMRDVQQGTLHEKIRNIKLPLATRSIAGYLEDSSVSTAKKTVLAELYILARTAAVRAAAYAWAREELSRAQWVYTCLIDEIKEM</sequence>
<feature type="compositionally biased region" description="Polar residues" evidence="1">
    <location>
        <begin position="21"/>
        <end position="37"/>
    </location>
</feature>